<keyword evidence="3" id="KW-1185">Reference proteome</keyword>
<organism evidence="2 3">
    <name type="scientific">Roseomonas populi</name>
    <dbReference type="NCBI Taxonomy" id="3121582"/>
    <lineage>
        <taxon>Bacteria</taxon>
        <taxon>Pseudomonadati</taxon>
        <taxon>Pseudomonadota</taxon>
        <taxon>Alphaproteobacteria</taxon>
        <taxon>Acetobacterales</taxon>
        <taxon>Roseomonadaceae</taxon>
        <taxon>Roseomonas</taxon>
    </lineage>
</organism>
<dbReference type="GO" id="GO:0004386">
    <property type="term" value="F:helicase activity"/>
    <property type="evidence" value="ECO:0007669"/>
    <property type="project" value="UniProtKB-KW"/>
</dbReference>
<dbReference type="Proteomes" id="UP001524642">
    <property type="component" value="Unassembled WGS sequence"/>
</dbReference>
<keyword evidence="2" id="KW-0067">ATP-binding</keyword>
<accession>A0ABT1X2F4</accession>
<dbReference type="EMBL" id="JANJOU010000007">
    <property type="protein sequence ID" value="MCR0982295.1"/>
    <property type="molecule type" value="Genomic_DNA"/>
</dbReference>
<evidence type="ECO:0000313" key="2">
    <source>
        <dbReference type="EMBL" id="MCR0982295.1"/>
    </source>
</evidence>
<evidence type="ECO:0000256" key="1">
    <source>
        <dbReference type="SAM" id="MobiDB-lite"/>
    </source>
</evidence>
<name>A0ABT1X2F4_9PROT</name>
<protein>
    <submittedName>
        <fullName evidence="2">Helicase RepA family protein</fullName>
    </submittedName>
</protein>
<keyword evidence="2" id="KW-0547">Nucleotide-binding</keyword>
<proteinExistence type="predicted"/>
<gene>
    <name evidence="2" type="ORF">NRP21_09570</name>
</gene>
<dbReference type="RefSeq" id="WP_257715968.1">
    <property type="nucleotide sequence ID" value="NZ_JANJOU010000007.1"/>
</dbReference>
<comment type="caution">
    <text evidence="2">The sequence shown here is derived from an EMBL/GenBank/DDBJ whole genome shotgun (WGS) entry which is preliminary data.</text>
</comment>
<reference evidence="2 3" key="1">
    <citation type="submission" date="2022-06" db="EMBL/GenBank/DDBJ databases">
        <title>Roseomonas CN29.</title>
        <authorList>
            <person name="Cheng Y."/>
            <person name="He X."/>
        </authorList>
    </citation>
    <scope>NUCLEOTIDE SEQUENCE [LARGE SCALE GENOMIC DNA]</scope>
    <source>
        <strain evidence="2 3">CN29</strain>
    </source>
</reference>
<keyword evidence="2" id="KW-0347">Helicase</keyword>
<sequence length="72" mass="7776">MATKWDDRLERAAQARGTVVILCGEGDKDEVVQAARAVGTRHGVAPQIDRQPADGVRVGYRDESSVEDSPLV</sequence>
<feature type="region of interest" description="Disordered" evidence="1">
    <location>
        <begin position="44"/>
        <end position="72"/>
    </location>
</feature>
<keyword evidence="2" id="KW-0378">Hydrolase</keyword>
<evidence type="ECO:0000313" key="3">
    <source>
        <dbReference type="Proteomes" id="UP001524642"/>
    </source>
</evidence>